<dbReference type="Proteomes" id="UP001205906">
    <property type="component" value="Unassembled WGS sequence"/>
</dbReference>
<reference evidence="1 2" key="1">
    <citation type="submission" date="2022-06" db="EMBL/GenBank/DDBJ databases">
        <title>Mesorhizobium sp. strain RP14 Genome sequencing and assembly.</title>
        <authorList>
            <person name="Kim I."/>
        </authorList>
    </citation>
    <scope>NUCLEOTIDE SEQUENCE [LARGE SCALE GENOMIC DNA]</scope>
    <source>
        <strain evidence="2">RP14(2022)</strain>
    </source>
</reference>
<organism evidence="1 2">
    <name type="scientific">Mesorhizobium liriopis</name>
    <dbReference type="NCBI Taxonomy" id="2953882"/>
    <lineage>
        <taxon>Bacteria</taxon>
        <taxon>Pseudomonadati</taxon>
        <taxon>Pseudomonadota</taxon>
        <taxon>Alphaproteobacteria</taxon>
        <taxon>Hyphomicrobiales</taxon>
        <taxon>Phyllobacteriaceae</taxon>
        <taxon>Mesorhizobium</taxon>
    </lineage>
</organism>
<dbReference type="InterPro" id="IPR010385">
    <property type="entry name" value="DUF982"/>
</dbReference>
<name>A0ABT1CEE1_9HYPH</name>
<evidence type="ECO:0000313" key="1">
    <source>
        <dbReference type="EMBL" id="MCO6052341.1"/>
    </source>
</evidence>
<keyword evidence="2" id="KW-1185">Reference proteome</keyword>
<evidence type="ECO:0000313" key="2">
    <source>
        <dbReference type="Proteomes" id="UP001205906"/>
    </source>
</evidence>
<accession>A0ABT1CEE1</accession>
<dbReference type="Pfam" id="PF06169">
    <property type="entry name" value="DUF982"/>
    <property type="match status" value="1"/>
</dbReference>
<dbReference type="EMBL" id="JAMXQS010000015">
    <property type="protein sequence ID" value="MCO6052341.1"/>
    <property type="molecule type" value="Genomic_DNA"/>
</dbReference>
<dbReference type="RefSeq" id="WP_252822764.1">
    <property type="nucleotide sequence ID" value="NZ_JAMXQS010000015.1"/>
</dbReference>
<sequence>MTQIAFSKPFVFIWPGSHSPRVVRSLAAASDFLFDNWNEYDSATWVGALRDCHDAEVGSCTLDQADEAFAMALREAGFSIQQH</sequence>
<protein>
    <submittedName>
        <fullName evidence="1">DUF982 domain-containing protein</fullName>
    </submittedName>
</protein>
<gene>
    <name evidence="1" type="ORF">NGM99_21360</name>
</gene>
<dbReference type="Gene3D" id="6.10.250.730">
    <property type="match status" value="1"/>
</dbReference>
<proteinExistence type="predicted"/>
<comment type="caution">
    <text evidence="1">The sequence shown here is derived from an EMBL/GenBank/DDBJ whole genome shotgun (WGS) entry which is preliminary data.</text>
</comment>